<proteinExistence type="predicted"/>
<evidence type="ECO:0000313" key="4">
    <source>
        <dbReference type="Proteomes" id="UP000198356"/>
    </source>
</evidence>
<sequence length="288" mass="30650">MLRPRLLPFTFVLLALAGAACAQSAPAIEMAEAPLPDAPLPTPAKSSEIDDAPPSSAKPANRQPCPIDPHRKATPEQLKAEEAQRIAGLVPNMNTVIGGCSPPLTAAEKWNLVYHSSVNPFVFATAFVAGGADEITGAHNGYGWGPAGYFKRVGAQYADTVTGNVIGNGLLPVLLHQDPRYFQLGAGHPFRQRVWHAAMGNFVCRSDDGKSQFNTSNIAGNFAAGAISNLYYPANERGIGLTFESATIVTLEGALGMQFLEFSPELGDLAYRVLHHGRHAPDKIPNTP</sequence>
<dbReference type="AlphaFoldDB" id="A0A239H3T8"/>
<reference evidence="3 4" key="1">
    <citation type="submission" date="2017-06" db="EMBL/GenBank/DDBJ databases">
        <authorList>
            <person name="Kim H.J."/>
            <person name="Triplett B.A."/>
        </authorList>
    </citation>
    <scope>NUCLEOTIDE SEQUENCE [LARGE SCALE GENOMIC DNA]</scope>
    <source>
        <strain evidence="3 4">DSM 18704</strain>
    </source>
</reference>
<evidence type="ECO:0000256" key="2">
    <source>
        <dbReference type="SAM" id="SignalP"/>
    </source>
</evidence>
<keyword evidence="2" id="KW-0732">Signal</keyword>
<accession>A0A239H3T8</accession>
<feature type="chain" id="PRO_5012489556" evidence="2">
    <location>
        <begin position="23"/>
        <end position="288"/>
    </location>
</feature>
<name>A0A239H3T8_9BACT</name>
<feature type="compositionally biased region" description="Basic and acidic residues" evidence="1">
    <location>
        <begin position="68"/>
        <end position="78"/>
    </location>
</feature>
<evidence type="ECO:0000313" key="3">
    <source>
        <dbReference type="EMBL" id="SNS75872.1"/>
    </source>
</evidence>
<evidence type="ECO:0000256" key="1">
    <source>
        <dbReference type="SAM" id="MobiDB-lite"/>
    </source>
</evidence>
<organism evidence="3 4">
    <name type="scientific">Granulicella rosea</name>
    <dbReference type="NCBI Taxonomy" id="474952"/>
    <lineage>
        <taxon>Bacteria</taxon>
        <taxon>Pseudomonadati</taxon>
        <taxon>Acidobacteriota</taxon>
        <taxon>Terriglobia</taxon>
        <taxon>Terriglobales</taxon>
        <taxon>Acidobacteriaceae</taxon>
        <taxon>Granulicella</taxon>
    </lineage>
</organism>
<dbReference type="Proteomes" id="UP000198356">
    <property type="component" value="Unassembled WGS sequence"/>
</dbReference>
<feature type="signal peptide" evidence="2">
    <location>
        <begin position="1"/>
        <end position="22"/>
    </location>
</feature>
<dbReference type="PROSITE" id="PS51257">
    <property type="entry name" value="PROKAR_LIPOPROTEIN"/>
    <property type="match status" value="1"/>
</dbReference>
<keyword evidence="4" id="KW-1185">Reference proteome</keyword>
<gene>
    <name evidence="3" type="ORF">SAMN05421770_102208</name>
</gene>
<feature type="region of interest" description="Disordered" evidence="1">
    <location>
        <begin position="34"/>
        <end position="78"/>
    </location>
</feature>
<dbReference type="EMBL" id="FZOU01000002">
    <property type="protein sequence ID" value="SNS75872.1"/>
    <property type="molecule type" value="Genomic_DNA"/>
</dbReference>
<protein>
    <submittedName>
        <fullName evidence="3">Uncharacterized protein</fullName>
    </submittedName>
</protein>